<dbReference type="SUPFAM" id="SSF52540">
    <property type="entry name" value="P-loop containing nucleoside triphosphate hydrolases"/>
    <property type="match status" value="1"/>
</dbReference>
<name>A0ABR4NK35_9FUNG</name>
<dbReference type="PRINTS" id="PR00328">
    <property type="entry name" value="SAR1GTPBP"/>
</dbReference>
<dbReference type="InterPro" id="IPR027417">
    <property type="entry name" value="P-loop_NTPase"/>
</dbReference>
<feature type="signal peptide" evidence="3">
    <location>
        <begin position="1"/>
        <end position="22"/>
    </location>
</feature>
<protein>
    <recommendedName>
        <fullName evidence="6">ADP-ribosylation factor-like protein 6</fullName>
    </recommendedName>
</protein>
<organism evidence="4 5">
    <name type="scientific">Polyrhizophydium stewartii</name>
    <dbReference type="NCBI Taxonomy" id="2732419"/>
    <lineage>
        <taxon>Eukaryota</taxon>
        <taxon>Fungi</taxon>
        <taxon>Fungi incertae sedis</taxon>
        <taxon>Chytridiomycota</taxon>
        <taxon>Chytridiomycota incertae sedis</taxon>
        <taxon>Chytridiomycetes</taxon>
        <taxon>Rhizophydiales</taxon>
        <taxon>Rhizophydiales incertae sedis</taxon>
        <taxon>Polyrhizophydium</taxon>
    </lineage>
</organism>
<evidence type="ECO:0008006" key="6">
    <source>
        <dbReference type="Google" id="ProtNLM"/>
    </source>
</evidence>
<dbReference type="SMART" id="SM00178">
    <property type="entry name" value="SAR"/>
    <property type="match status" value="1"/>
</dbReference>
<dbReference type="PANTHER" id="PTHR11711">
    <property type="entry name" value="ADP RIBOSYLATION FACTOR-RELATED"/>
    <property type="match status" value="1"/>
</dbReference>
<dbReference type="InterPro" id="IPR006689">
    <property type="entry name" value="Small_GTPase_ARF/SAR"/>
</dbReference>
<dbReference type="PROSITE" id="PS51417">
    <property type="entry name" value="ARF"/>
    <property type="match status" value="1"/>
</dbReference>
<evidence type="ECO:0000256" key="1">
    <source>
        <dbReference type="ARBA" id="ARBA00022741"/>
    </source>
</evidence>
<gene>
    <name evidence="4" type="ORF">HK105_200788</name>
</gene>
<dbReference type="Pfam" id="PF00025">
    <property type="entry name" value="Arf"/>
    <property type="match status" value="1"/>
</dbReference>
<dbReference type="SMART" id="SM00177">
    <property type="entry name" value="ARF"/>
    <property type="match status" value="1"/>
</dbReference>
<dbReference type="InterPro" id="IPR024156">
    <property type="entry name" value="Small_GTPase_ARF"/>
</dbReference>
<reference evidence="4 5" key="1">
    <citation type="submission" date="2023-09" db="EMBL/GenBank/DDBJ databases">
        <title>Pangenome analysis of Batrachochytrium dendrobatidis and related Chytrids.</title>
        <authorList>
            <person name="Yacoub M.N."/>
            <person name="Stajich J.E."/>
            <person name="James T.Y."/>
        </authorList>
    </citation>
    <scope>NUCLEOTIDE SEQUENCE [LARGE SCALE GENOMIC DNA]</scope>
    <source>
        <strain evidence="4 5">JEL0888</strain>
    </source>
</reference>
<evidence type="ECO:0000256" key="3">
    <source>
        <dbReference type="SAM" id="SignalP"/>
    </source>
</evidence>
<accession>A0ABR4NK35</accession>
<dbReference type="Gene3D" id="3.40.50.300">
    <property type="entry name" value="P-loop containing nucleotide triphosphate hydrolases"/>
    <property type="match status" value="1"/>
</dbReference>
<keyword evidence="2" id="KW-0342">GTP-binding</keyword>
<proteinExistence type="predicted"/>
<keyword evidence="1" id="KW-0547">Nucleotide-binding</keyword>
<evidence type="ECO:0000256" key="2">
    <source>
        <dbReference type="ARBA" id="ARBA00023134"/>
    </source>
</evidence>
<keyword evidence="5" id="KW-1185">Reference proteome</keyword>
<feature type="chain" id="PRO_5045442718" description="ADP-ribosylation factor-like protein 6" evidence="3">
    <location>
        <begin position="23"/>
        <end position="179"/>
    </location>
</feature>
<evidence type="ECO:0000313" key="5">
    <source>
        <dbReference type="Proteomes" id="UP001527925"/>
    </source>
</evidence>
<comment type="caution">
    <text evidence="4">The sequence shown here is derived from an EMBL/GenBank/DDBJ whole genome shotgun (WGS) entry which is preliminary data.</text>
</comment>
<evidence type="ECO:0000313" key="4">
    <source>
        <dbReference type="EMBL" id="KAL2919871.1"/>
    </source>
</evidence>
<dbReference type="EMBL" id="JADGIZ020000002">
    <property type="protein sequence ID" value="KAL2919871.1"/>
    <property type="molecule type" value="Genomic_DNA"/>
</dbReference>
<sequence>MMRGMWSSLLAALGLLRRRANLLCVGLDNSGKSTAHEEVVPTVGFSVEMFERGKVSFTIFDMSGQGKYRDLWRHYFSEADGIIFVIDSADRDRIVVAREELALMLENKVLAKRPIPVLFLANKMDLENGLSPVECSEALGLDRIRDRAWNISACNALTGEGLEAGLEWIIDMLRQAPPQ</sequence>
<keyword evidence="3" id="KW-0732">Signal</keyword>
<dbReference type="Proteomes" id="UP001527925">
    <property type="component" value="Unassembled WGS sequence"/>
</dbReference>